<dbReference type="PROSITE" id="PS00134">
    <property type="entry name" value="TRYPSIN_HIS"/>
    <property type="match status" value="1"/>
</dbReference>
<dbReference type="InterPro" id="IPR043504">
    <property type="entry name" value="Peptidase_S1_PA_chymotrypsin"/>
</dbReference>
<dbReference type="EMBL" id="JBHFQA010000023">
    <property type="protein sequence ID" value="KAL2077971.1"/>
    <property type="molecule type" value="Genomic_DNA"/>
</dbReference>
<gene>
    <name evidence="11" type="ORF">ACEWY4_025656</name>
</gene>
<dbReference type="PRINTS" id="PR00722">
    <property type="entry name" value="CHYMOTRYPSIN"/>
</dbReference>
<keyword evidence="12" id="KW-1185">Reference proteome</keyword>
<dbReference type="PROSITE" id="PS50240">
    <property type="entry name" value="TRYPSIN_DOM"/>
    <property type="match status" value="1"/>
</dbReference>
<dbReference type="InterPro" id="IPR009003">
    <property type="entry name" value="Peptidase_S1_PA"/>
</dbReference>
<dbReference type="Pfam" id="PF00089">
    <property type="entry name" value="Trypsin"/>
    <property type="match status" value="1"/>
</dbReference>
<evidence type="ECO:0000256" key="5">
    <source>
        <dbReference type="ARBA" id="ARBA00023157"/>
    </source>
</evidence>
<keyword evidence="5" id="KW-1015">Disulfide bond</keyword>
<dbReference type="SUPFAM" id="SSF50494">
    <property type="entry name" value="Trypsin-like serine proteases"/>
    <property type="match status" value="1"/>
</dbReference>
<evidence type="ECO:0000256" key="1">
    <source>
        <dbReference type="ARBA" id="ARBA00022670"/>
    </source>
</evidence>
<dbReference type="PROSITE" id="PS00135">
    <property type="entry name" value="TRYPSIN_SER"/>
    <property type="match status" value="1"/>
</dbReference>
<accession>A0ABD1IUN0</accession>
<keyword evidence="3 7" id="KW-0378">Hydrolase</keyword>
<evidence type="ECO:0000259" key="10">
    <source>
        <dbReference type="PROSITE" id="PS50240"/>
    </source>
</evidence>
<evidence type="ECO:0000313" key="12">
    <source>
        <dbReference type="Proteomes" id="UP001591681"/>
    </source>
</evidence>
<dbReference type="InterPro" id="IPR001314">
    <property type="entry name" value="Peptidase_S1A"/>
</dbReference>
<feature type="signal peptide" evidence="9">
    <location>
        <begin position="1"/>
        <end position="21"/>
    </location>
</feature>
<keyword evidence="8" id="KW-1133">Transmembrane helix</keyword>
<feature type="transmembrane region" description="Helical" evidence="8">
    <location>
        <begin position="287"/>
        <end position="308"/>
    </location>
</feature>
<protein>
    <recommendedName>
        <fullName evidence="10">Peptidase S1 domain-containing protein</fullName>
    </recommendedName>
</protein>
<feature type="chain" id="PRO_5044844605" description="Peptidase S1 domain-containing protein" evidence="9">
    <location>
        <begin position="22"/>
        <end position="309"/>
    </location>
</feature>
<organism evidence="11 12">
    <name type="scientific">Coilia grayii</name>
    <name type="common">Gray's grenadier anchovy</name>
    <dbReference type="NCBI Taxonomy" id="363190"/>
    <lineage>
        <taxon>Eukaryota</taxon>
        <taxon>Metazoa</taxon>
        <taxon>Chordata</taxon>
        <taxon>Craniata</taxon>
        <taxon>Vertebrata</taxon>
        <taxon>Euteleostomi</taxon>
        <taxon>Actinopterygii</taxon>
        <taxon>Neopterygii</taxon>
        <taxon>Teleostei</taxon>
        <taxon>Clupei</taxon>
        <taxon>Clupeiformes</taxon>
        <taxon>Clupeoidei</taxon>
        <taxon>Engraulidae</taxon>
        <taxon>Coilinae</taxon>
        <taxon>Coilia</taxon>
    </lineage>
</organism>
<comment type="caution">
    <text evidence="11">The sequence shown here is derived from an EMBL/GenBank/DDBJ whole genome shotgun (WGS) entry which is preliminary data.</text>
</comment>
<evidence type="ECO:0000256" key="8">
    <source>
        <dbReference type="SAM" id="Phobius"/>
    </source>
</evidence>
<keyword evidence="2 9" id="KW-0732">Signal</keyword>
<keyword evidence="8" id="KW-0472">Membrane</keyword>
<dbReference type="GO" id="GO:0008236">
    <property type="term" value="F:serine-type peptidase activity"/>
    <property type="evidence" value="ECO:0007669"/>
    <property type="project" value="UniProtKB-KW"/>
</dbReference>
<dbReference type="InterPro" id="IPR018114">
    <property type="entry name" value="TRYPSIN_HIS"/>
</dbReference>
<name>A0ABD1IUN0_9TELE</name>
<evidence type="ECO:0000256" key="4">
    <source>
        <dbReference type="ARBA" id="ARBA00022825"/>
    </source>
</evidence>
<evidence type="ECO:0000256" key="9">
    <source>
        <dbReference type="SAM" id="SignalP"/>
    </source>
</evidence>
<dbReference type="PANTHER" id="PTHR24253">
    <property type="entry name" value="TRANSMEMBRANE PROTEASE SERINE"/>
    <property type="match status" value="1"/>
</dbReference>
<evidence type="ECO:0000256" key="7">
    <source>
        <dbReference type="RuleBase" id="RU363034"/>
    </source>
</evidence>
<evidence type="ECO:0000256" key="2">
    <source>
        <dbReference type="ARBA" id="ARBA00022729"/>
    </source>
</evidence>
<dbReference type="AlphaFoldDB" id="A0ABD1IUN0"/>
<evidence type="ECO:0000313" key="11">
    <source>
        <dbReference type="EMBL" id="KAL2077971.1"/>
    </source>
</evidence>
<feature type="domain" description="Peptidase S1" evidence="10">
    <location>
        <begin position="33"/>
        <end position="276"/>
    </location>
</feature>
<dbReference type="PANTHER" id="PTHR24253:SF144">
    <property type="entry name" value="CHYMOTRYPSIN-LIKE PROTEASE CTRL-1-RELATED"/>
    <property type="match status" value="1"/>
</dbReference>
<keyword evidence="1 7" id="KW-0645">Protease</keyword>
<keyword evidence="8" id="KW-0812">Transmembrane</keyword>
<dbReference type="GO" id="GO:0006508">
    <property type="term" value="P:proteolysis"/>
    <property type="evidence" value="ECO:0007669"/>
    <property type="project" value="UniProtKB-KW"/>
</dbReference>
<evidence type="ECO:0000256" key="3">
    <source>
        <dbReference type="ARBA" id="ARBA00022801"/>
    </source>
</evidence>
<dbReference type="Proteomes" id="UP001591681">
    <property type="component" value="Unassembled WGS sequence"/>
</dbReference>
<keyword evidence="4 7" id="KW-0720">Serine protease</keyword>
<dbReference type="Gene3D" id="2.40.10.10">
    <property type="entry name" value="Trypsin-like serine proteases"/>
    <property type="match status" value="2"/>
</dbReference>
<dbReference type="InterPro" id="IPR001254">
    <property type="entry name" value="Trypsin_dom"/>
</dbReference>
<dbReference type="FunFam" id="2.40.10.10:FF:000116">
    <property type="entry name" value="Serine protease P16"/>
    <property type="match status" value="1"/>
</dbReference>
<dbReference type="InterPro" id="IPR033116">
    <property type="entry name" value="TRYPSIN_SER"/>
</dbReference>
<evidence type="ECO:0000256" key="6">
    <source>
        <dbReference type="ARBA" id="ARBA00023180"/>
    </source>
</evidence>
<reference evidence="11 12" key="1">
    <citation type="submission" date="2024-09" db="EMBL/GenBank/DDBJ databases">
        <title>A chromosome-level genome assembly of Gray's grenadier anchovy, Coilia grayii.</title>
        <authorList>
            <person name="Fu Z."/>
        </authorList>
    </citation>
    <scope>NUCLEOTIDE SEQUENCE [LARGE SCALE GENOMIC DNA]</scope>
    <source>
        <strain evidence="11">G4</strain>
        <tissue evidence="11">Muscle</tissue>
    </source>
</reference>
<dbReference type="CDD" id="cd00190">
    <property type="entry name" value="Tryp_SPc"/>
    <property type="match status" value="1"/>
</dbReference>
<keyword evidence="6" id="KW-0325">Glycoprotein</keyword>
<dbReference type="SMART" id="SM00020">
    <property type="entry name" value="Tryp_SPc"/>
    <property type="match status" value="1"/>
</dbReference>
<proteinExistence type="predicted"/>
<sequence length="309" mass="33405">MKILGLYFAVLSSIGILTCAAQQCGRQQLQNRIVGGYDAEEGAWPWQVDIQTRRDRHVCGGTLIAEQWVLSAAHCFPNPNDISEYIIYIGRHQLNGWNPFETSRRIQRVVIPSEYVDPQEGDDIALVQLNSEVTWSDRIQPICLPGANTLFPSGMRCTITGWGDIRDGVSLQGAGTLQQVTVPIIGQSNCQSMYNTNANPNDPVDILSDMICAGYQAGGKDSCQGDSGGPLVCPMVNGTWVQAGIVSFGLGCAQPNRPGVYSKVSAFSGFIQRTIPTLRLYGSGARIYGGAATVLASILTLLIVTHVLR</sequence>